<keyword evidence="1" id="KW-0472">Membrane</keyword>
<keyword evidence="1" id="KW-1133">Transmembrane helix</keyword>
<dbReference type="PANTHER" id="PTHR37309:SF1">
    <property type="entry name" value="SLR0284 PROTEIN"/>
    <property type="match status" value="1"/>
</dbReference>
<name>A0A512HXZ6_9ACTN</name>
<dbReference type="Pfam" id="PF04020">
    <property type="entry name" value="Phage_holin_4_2"/>
    <property type="match status" value="1"/>
</dbReference>
<evidence type="ECO:0008006" key="4">
    <source>
        <dbReference type="Google" id="ProtNLM"/>
    </source>
</evidence>
<keyword evidence="3" id="KW-1185">Reference proteome</keyword>
<proteinExistence type="predicted"/>
<accession>A0A512HXZ6</accession>
<protein>
    <recommendedName>
        <fullName evidence="4">Phage holin family protein</fullName>
    </recommendedName>
</protein>
<comment type="caution">
    <text evidence="2">The sequence shown here is derived from an EMBL/GenBank/DDBJ whole genome shotgun (WGS) entry which is preliminary data.</text>
</comment>
<evidence type="ECO:0000313" key="3">
    <source>
        <dbReference type="Proteomes" id="UP000321769"/>
    </source>
</evidence>
<sequence>MERFLSSWFVSSVALALAALLLGSRMTIGEEGESLLNRVIALAVVGLVFTFVHQLIGTILKTISLPFIILTLGVLLVIINAVLLLLTEAITNGFGIEFAVAGFGWAILAAVVISVCQSILSAFVD</sequence>
<dbReference type="RefSeq" id="WP_146828126.1">
    <property type="nucleotide sequence ID" value="NZ_BAAAYQ010000001.1"/>
</dbReference>
<feature type="transmembrane region" description="Helical" evidence="1">
    <location>
        <begin position="39"/>
        <end position="60"/>
    </location>
</feature>
<dbReference type="OrthoDB" id="9810847at2"/>
<dbReference type="PANTHER" id="PTHR37309">
    <property type="entry name" value="SLR0284 PROTEIN"/>
    <property type="match status" value="1"/>
</dbReference>
<gene>
    <name evidence="2" type="ORF">AFL01nite_25870</name>
</gene>
<feature type="transmembrane region" description="Helical" evidence="1">
    <location>
        <begin position="67"/>
        <end position="86"/>
    </location>
</feature>
<dbReference type="InterPro" id="IPR007165">
    <property type="entry name" value="Phage_holin_4_2"/>
</dbReference>
<dbReference type="EMBL" id="BJZQ01000016">
    <property type="protein sequence ID" value="GEO90260.1"/>
    <property type="molecule type" value="Genomic_DNA"/>
</dbReference>
<organism evidence="2 3">
    <name type="scientific">Aeromicrobium flavum</name>
    <dbReference type="NCBI Taxonomy" id="416568"/>
    <lineage>
        <taxon>Bacteria</taxon>
        <taxon>Bacillati</taxon>
        <taxon>Actinomycetota</taxon>
        <taxon>Actinomycetes</taxon>
        <taxon>Propionibacteriales</taxon>
        <taxon>Nocardioidaceae</taxon>
        <taxon>Aeromicrobium</taxon>
    </lineage>
</organism>
<dbReference type="Proteomes" id="UP000321769">
    <property type="component" value="Unassembled WGS sequence"/>
</dbReference>
<dbReference type="AlphaFoldDB" id="A0A512HXZ6"/>
<keyword evidence="1" id="KW-0812">Transmembrane</keyword>
<evidence type="ECO:0000256" key="1">
    <source>
        <dbReference type="SAM" id="Phobius"/>
    </source>
</evidence>
<feature type="transmembrane region" description="Helical" evidence="1">
    <location>
        <begin position="98"/>
        <end position="124"/>
    </location>
</feature>
<reference evidence="2 3" key="1">
    <citation type="submission" date="2019-07" db="EMBL/GenBank/DDBJ databases">
        <title>Whole genome shotgun sequence of Aeromicrobium flavum NBRC 107625.</title>
        <authorList>
            <person name="Hosoyama A."/>
            <person name="Uohara A."/>
            <person name="Ohji S."/>
            <person name="Ichikawa N."/>
        </authorList>
    </citation>
    <scope>NUCLEOTIDE SEQUENCE [LARGE SCALE GENOMIC DNA]</scope>
    <source>
        <strain evidence="2 3">NBRC 107625</strain>
    </source>
</reference>
<evidence type="ECO:0000313" key="2">
    <source>
        <dbReference type="EMBL" id="GEO90260.1"/>
    </source>
</evidence>